<dbReference type="InterPro" id="IPR006977">
    <property type="entry name" value="Yip1_dom"/>
</dbReference>
<evidence type="ECO:0000259" key="6">
    <source>
        <dbReference type="Pfam" id="PF04893"/>
    </source>
</evidence>
<evidence type="ECO:0000256" key="1">
    <source>
        <dbReference type="ARBA" id="ARBA00004141"/>
    </source>
</evidence>
<protein>
    <recommendedName>
        <fullName evidence="6">Yip1 domain-containing protein</fullName>
    </recommendedName>
</protein>
<accession>A0A6J4V623</accession>
<name>A0A6J4V623_9BACT</name>
<evidence type="ECO:0000313" key="7">
    <source>
        <dbReference type="EMBL" id="CAA9567916.1"/>
    </source>
</evidence>
<keyword evidence="2 5" id="KW-0812">Transmembrane</keyword>
<sequence>MAAFRGGSSTTGGDDLVQRMIGAARLNPATYEEIEHDQSATPQAAIVVVLAAIAGGIGALDDGGAGLIAGLIGSVLGWVISAAVVYVIGTKLLAGPHTNSSIGELLRTIGFASVPGILAVLGFIPVVEIIIGLIVVVWSIATYFVAVRQALDVSTGRAVAIGLIGALVSGIVTALVTAPFVL</sequence>
<reference evidence="7" key="1">
    <citation type="submission" date="2020-02" db="EMBL/GenBank/DDBJ databases">
        <authorList>
            <person name="Meier V. D."/>
        </authorList>
    </citation>
    <scope>NUCLEOTIDE SEQUENCE</scope>
    <source>
        <strain evidence="7">AVDCRST_MAG49</strain>
    </source>
</reference>
<dbReference type="Pfam" id="PF04893">
    <property type="entry name" value="Yip1"/>
    <property type="match status" value="1"/>
</dbReference>
<organism evidence="7">
    <name type="scientific">uncultured Thermomicrobiales bacterium</name>
    <dbReference type="NCBI Taxonomy" id="1645740"/>
    <lineage>
        <taxon>Bacteria</taxon>
        <taxon>Pseudomonadati</taxon>
        <taxon>Thermomicrobiota</taxon>
        <taxon>Thermomicrobia</taxon>
        <taxon>Thermomicrobiales</taxon>
        <taxon>environmental samples</taxon>
    </lineage>
</organism>
<proteinExistence type="predicted"/>
<evidence type="ECO:0000256" key="2">
    <source>
        <dbReference type="ARBA" id="ARBA00022692"/>
    </source>
</evidence>
<evidence type="ECO:0000256" key="5">
    <source>
        <dbReference type="SAM" id="Phobius"/>
    </source>
</evidence>
<keyword evidence="4 5" id="KW-0472">Membrane</keyword>
<evidence type="ECO:0000256" key="4">
    <source>
        <dbReference type="ARBA" id="ARBA00023136"/>
    </source>
</evidence>
<evidence type="ECO:0000256" key="3">
    <source>
        <dbReference type="ARBA" id="ARBA00022989"/>
    </source>
</evidence>
<feature type="transmembrane region" description="Helical" evidence="5">
    <location>
        <begin position="158"/>
        <end position="181"/>
    </location>
</feature>
<keyword evidence="3 5" id="KW-1133">Transmembrane helix</keyword>
<feature type="transmembrane region" description="Helical" evidence="5">
    <location>
        <begin position="66"/>
        <end position="93"/>
    </location>
</feature>
<gene>
    <name evidence="7" type="ORF">AVDCRST_MAG49-3184</name>
</gene>
<dbReference type="AlphaFoldDB" id="A0A6J4V623"/>
<comment type="subcellular location">
    <subcellularLocation>
        <location evidence="1">Membrane</location>
        <topology evidence="1">Multi-pass membrane protein</topology>
    </subcellularLocation>
</comment>
<feature type="transmembrane region" description="Helical" evidence="5">
    <location>
        <begin position="44"/>
        <end position="60"/>
    </location>
</feature>
<dbReference type="EMBL" id="CADCWG010000218">
    <property type="protein sequence ID" value="CAA9567916.1"/>
    <property type="molecule type" value="Genomic_DNA"/>
</dbReference>
<feature type="domain" description="Yip1" evidence="6">
    <location>
        <begin position="30"/>
        <end position="173"/>
    </location>
</feature>
<dbReference type="GO" id="GO:0016020">
    <property type="term" value="C:membrane"/>
    <property type="evidence" value="ECO:0007669"/>
    <property type="project" value="UniProtKB-SubCell"/>
</dbReference>